<evidence type="ECO:0000313" key="2">
    <source>
        <dbReference type="Proteomes" id="UP000886520"/>
    </source>
</evidence>
<accession>A0A9D4U750</accession>
<sequence length="118" mass="13102">MGEKIHNEIPSRAVRERGGALVDVYAKCEGKARCLRFNALVDMYAKCGAIAKGPKVLDGYPLLNVVTGRICPTWLWQRSSGLFSPVPKARLLSKCNNFCLHLEVLWPYTSPSHGQENS</sequence>
<organism evidence="1 2">
    <name type="scientific">Adiantum capillus-veneris</name>
    <name type="common">Maidenhair fern</name>
    <dbReference type="NCBI Taxonomy" id="13818"/>
    <lineage>
        <taxon>Eukaryota</taxon>
        <taxon>Viridiplantae</taxon>
        <taxon>Streptophyta</taxon>
        <taxon>Embryophyta</taxon>
        <taxon>Tracheophyta</taxon>
        <taxon>Polypodiopsida</taxon>
        <taxon>Polypodiidae</taxon>
        <taxon>Polypodiales</taxon>
        <taxon>Pteridineae</taxon>
        <taxon>Pteridaceae</taxon>
        <taxon>Vittarioideae</taxon>
        <taxon>Adiantum</taxon>
    </lineage>
</organism>
<dbReference type="Proteomes" id="UP000886520">
    <property type="component" value="Chromosome 22"/>
</dbReference>
<dbReference type="OrthoDB" id="9990610at2759"/>
<evidence type="ECO:0000313" key="1">
    <source>
        <dbReference type="EMBL" id="KAI5062766.1"/>
    </source>
</evidence>
<dbReference type="EMBL" id="JABFUD020000022">
    <property type="protein sequence ID" value="KAI5062766.1"/>
    <property type="molecule type" value="Genomic_DNA"/>
</dbReference>
<protein>
    <submittedName>
        <fullName evidence="1">Uncharacterized protein</fullName>
    </submittedName>
</protein>
<reference evidence="1" key="1">
    <citation type="submission" date="2021-01" db="EMBL/GenBank/DDBJ databases">
        <title>Adiantum capillus-veneris genome.</title>
        <authorList>
            <person name="Fang Y."/>
            <person name="Liao Q."/>
        </authorList>
    </citation>
    <scope>NUCLEOTIDE SEQUENCE</scope>
    <source>
        <strain evidence="1">H3</strain>
        <tissue evidence="1">Leaf</tissue>
    </source>
</reference>
<name>A0A9D4U750_ADICA</name>
<keyword evidence="2" id="KW-1185">Reference proteome</keyword>
<dbReference type="AlphaFoldDB" id="A0A9D4U750"/>
<comment type="caution">
    <text evidence="1">The sequence shown here is derived from an EMBL/GenBank/DDBJ whole genome shotgun (WGS) entry which is preliminary data.</text>
</comment>
<gene>
    <name evidence="1" type="ORF">GOP47_0023305</name>
</gene>
<proteinExistence type="predicted"/>